<name>A0A0C2HCR3_9BILA</name>
<evidence type="ECO:0000313" key="2">
    <source>
        <dbReference type="Proteomes" id="UP000054047"/>
    </source>
</evidence>
<gene>
    <name evidence="1" type="ORF">ANCDUO_00169</name>
</gene>
<accession>A0A0C2HCR3</accession>
<proteinExistence type="predicted"/>
<keyword evidence="2" id="KW-1185">Reference proteome</keyword>
<protein>
    <submittedName>
        <fullName evidence="1">Uncharacterized protein</fullName>
    </submittedName>
</protein>
<dbReference type="AlphaFoldDB" id="A0A0C2HCR3"/>
<dbReference type="Proteomes" id="UP000054047">
    <property type="component" value="Unassembled WGS sequence"/>
</dbReference>
<dbReference type="EMBL" id="KN726148">
    <property type="protein sequence ID" value="KIH69484.1"/>
    <property type="molecule type" value="Genomic_DNA"/>
</dbReference>
<organism evidence="1 2">
    <name type="scientific">Ancylostoma duodenale</name>
    <dbReference type="NCBI Taxonomy" id="51022"/>
    <lineage>
        <taxon>Eukaryota</taxon>
        <taxon>Metazoa</taxon>
        <taxon>Ecdysozoa</taxon>
        <taxon>Nematoda</taxon>
        <taxon>Chromadorea</taxon>
        <taxon>Rhabditida</taxon>
        <taxon>Rhabditina</taxon>
        <taxon>Rhabditomorpha</taxon>
        <taxon>Strongyloidea</taxon>
        <taxon>Ancylostomatidae</taxon>
        <taxon>Ancylostomatinae</taxon>
        <taxon>Ancylostoma</taxon>
    </lineage>
</organism>
<evidence type="ECO:0000313" key="1">
    <source>
        <dbReference type="EMBL" id="KIH69484.1"/>
    </source>
</evidence>
<reference evidence="1 2" key="1">
    <citation type="submission" date="2013-12" db="EMBL/GenBank/DDBJ databases">
        <title>Draft genome of the parsitic nematode Ancylostoma duodenale.</title>
        <authorList>
            <person name="Mitreva M."/>
        </authorList>
    </citation>
    <scope>NUCLEOTIDE SEQUENCE [LARGE SCALE GENOMIC DNA]</scope>
    <source>
        <strain evidence="1 2">Zhejiang</strain>
    </source>
</reference>
<sequence length="143" mass="15460">MCPTCCAAPPPPPPVVDVAVPCCAARPQAPMPLPPPPPAPSTVQCCKAAPVPLNPCCQHVHSAAFRPQHQPIRAVKRPYHQRVCAKCHVQCHVGVLLHPPKWNATAACFHHQGMCAPMAISCRLSFRVRRDAQSQLLSHLARS</sequence>
<dbReference type="OrthoDB" id="5829869at2759"/>